<dbReference type="InterPro" id="IPR003439">
    <property type="entry name" value="ABC_transporter-like_ATP-bd"/>
</dbReference>
<dbReference type="KEGG" id="dtr:RSDT_0205"/>
<dbReference type="PANTHER" id="PTHR43023:SF3">
    <property type="entry name" value="PROTEIN TRIGALACTOSYLDIACYLGLYCEROL 3, CHLOROPLASTIC"/>
    <property type="match status" value="1"/>
</dbReference>
<accession>A0A1J1DST7</accession>
<dbReference type="InterPro" id="IPR027417">
    <property type="entry name" value="P-loop_NTPase"/>
</dbReference>
<sequence length="271" mass="29550">MHNWDIEFVHLDAGYGERAVLRDICAVLPAGRISVILGESGCGKSTLLKHIIGLSQPMAGTVRIDGQDFFALKAAAFRRVRRQMGVLFQDGALLGALSLAENVALPLSEHFALPKPLLREAALRVLGMVGLQDFADYYPNQLSGGMRKRAGLARAIIAEPRILLCDEPTSGLDPVTAARMDELLLSMHEQFADMTLVVVSHDLASFRAIAEHALVLRDGSAIFSGRPDELERGEDPYVRQFLQRQSGDRSKAQRAALNPIARAALDAWLAS</sequence>
<evidence type="ECO:0000313" key="6">
    <source>
        <dbReference type="Proteomes" id="UP000242645"/>
    </source>
</evidence>
<dbReference type="GO" id="GO:0016887">
    <property type="term" value="F:ATP hydrolysis activity"/>
    <property type="evidence" value="ECO:0007669"/>
    <property type="project" value="InterPro"/>
</dbReference>
<organism evidence="5 6">
    <name type="scientific">Candidatus Desulfovibrio trichonymphae</name>
    <dbReference type="NCBI Taxonomy" id="1725232"/>
    <lineage>
        <taxon>Bacteria</taxon>
        <taxon>Pseudomonadati</taxon>
        <taxon>Thermodesulfobacteriota</taxon>
        <taxon>Desulfovibrionia</taxon>
        <taxon>Desulfovibrionales</taxon>
        <taxon>Desulfovibrionaceae</taxon>
        <taxon>Desulfovibrio</taxon>
    </lineage>
</organism>
<dbReference type="OrthoDB" id="9809450at2"/>
<dbReference type="SMART" id="SM00382">
    <property type="entry name" value="AAA"/>
    <property type="match status" value="1"/>
</dbReference>
<dbReference type="InterPro" id="IPR003593">
    <property type="entry name" value="AAA+_ATPase"/>
</dbReference>
<evidence type="ECO:0000256" key="1">
    <source>
        <dbReference type="ARBA" id="ARBA00022448"/>
    </source>
</evidence>
<evidence type="ECO:0000256" key="3">
    <source>
        <dbReference type="ARBA" id="ARBA00022840"/>
    </source>
</evidence>
<evidence type="ECO:0000259" key="4">
    <source>
        <dbReference type="PROSITE" id="PS50893"/>
    </source>
</evidence>
<keyword evidence="1" id="KW-0813">Transport</keyword>
<dbReference type="InterPro" id="IPR017871">
    <property type="entry name" value="ABC_transporter-like_CS"/>
</dbReference>
<dbReference type="RefSeq" id="WP_096399257.1">
    <property type="nucleotide sequence ID" value="NZ_AP017368.1"/>
</dbReference>
<keyword evidence="3 5" id="KW-0067">ATP-binding</keyword>
<keyword evidence="2" id="KW-0547">Nucleotide-binding</keyword>
<proteinExistence type="predicted"/>
<dbReference type="Gene3D" id="3.40.50.300">
    <property type="entry name" value="P-loop containing nucleotide triphosphate hydrolases"/>
    <property type="match status" value="1"/>
</dbReference>
<name>A0A1J1DST7_9BACT</name>
<dbReference type="PANTHER" id="PTHR43023">
    <property type="entry name" value="PROTEIN TRIGALACTOSYLDIACYLGLYCEROL 3, CHLOROPLASTIC"/>
    <property type="match status" value="1"/>
</dbReference>
<dbReference type="PROSITE" id="PS00211">
    <property type="entry name" value="ABC_TRANSPORTER_1"/>
    <property type="match status" value="1"/>
</dbReference>
<keyword evidence="6" id="KW-1185">Reference proteome</keyword>
<dbReference type="Pfam" id="PF00005">
    <property type="entry name" value="ABC_tran"/>
    <property type="match status" value="1"/>
</dbReference>
<dbReference type="Proteomes" id="UP000242645">
    <property type="component" value="Chromosome"/>
</dbReference>
<feature type="domain" description="ABC transporter" evidence="4">
    <location>
        <begin position="1"/>
        <end position="243"/>
    </location>
</feature>
<evidence type="ECO:0000313" key="5">
    <source>
        <dbReference type="EMBL" id="BAV91717.1"/>
    </source>
</evidence>
<reference evidence="5 6" key="1">
    <citation type="journal article" date="2017" name="ISME J.">
        <title>Genome of 'Ca. Desulfovibrio trichonymphae', an H2-oxidizing bacterium in a tripartite symbiotic system within a protist cell in the termite gut.</title>
        <authorList>
            <person name="Kuwahara H."/>
            <person name="Yuki M."/>
            <person name="Izawa K."/>
            <person name="Ohkuma M."/>
            <person name="Hongoh Y."/>
        </authorList>
    </citation>
    <scope>NUCLEOTIDE SEQUENCE [LARGE SCALE GENOMIC DNA]</scope>
    <source>
        <strain evidence="5 6">Rs-N31</strain>
    </source>
</reference>
<dbReference type="AlphaFoldDB" id="A0A1J1DST7"/>
<dbReference type="GO" id="GO:0005524">
    <property type="term" value="F:ATP binding"/>
    <property type="evidence" value="ECO:0007669"/>
    <property type="project" value="UniProtKB-KW"/>
</dbReference>
<protein>
    <submittedName>
        <fullName evidence="5">ABC exporter, ATP-binding protein</fullName>
    </submittedName>
</protein>
<dbReference type="PROSITE" id="PS50893">
    <property type="entry name" value="ABC_TRANSPORTER_2"/>
    <property type="match status" value="1"/>
</dbReference>
<gene>
    <name evidence="5" type="ORF">RSDT_0205</name>
</gene>
<evidence type="ECO:0000256" key="2">
    <source>
        <dbReference type="ARBA" id="ARBA00022741"/>
    </source>
</evidence>
<dbReference type="EMBL" id="AP017368">
    <property type="protein sequence ID" value="BAV91717.1"/>
    <property type="molecule type" value="Genomic_DNA"/>
</dbReference>
<dbReference type="SUPFAM" id="SSF52540">
    <property type="entry name" value="P-loop containing nucleoside triphosphate hydrolases"/>
    <property type="match status" value="1"/>
</dbReference>